<dbReference type="InterPro" id="IPR036188">
    <property type="entry name" value="FAD/NAD-bd_sf"/>
</dbReference>
<protein>
    <submittedName>
        <fullName evidence="2">Pyridine nucleotide-disulphide oxidoreductase family protein associated with PFOR</fullName>
    </submittedName>
</protein>
<feature type="domain" description="4Fe-4S ferredoxin-type" evidence="1">
    <location>
        <begin position="511"/>
        <end position="540"/>
    </location>
</feature>
<dbReference type="PRINTS" id="PR00368">
    <property type="entry name" value="FADPNR"/>
</dbReference>
<dbReference type="Pfam" id="PF14691">
    <property type="entry name" value="Fer4_20"/>
    <property type="match status" value="1"/>
</dbReference>
<dbReference type="Gene3D" id="3.50.50.60">
    <property type="entry name" value="FAD/NAD(P)-binding domain"/>
    <property type="match status" value="2"/>
</dbReference>
<dbReference type="NCBIfam" id="NF009410">
    <property type="entry name" value="PRK12771.1"/>
    <property type="match status" value="1"/>
</dbReference>
<evidence type="ECO:0000259" key="1">
    <source>
        <dbReference type="PROSITE" id="PS51379"/>
    </source>
</evidence>
<dbReference type="InterPro" id="IPR017900">
    <property type="entry name" value="4Fe4S_Fe_S_CS"/>
</dbReference>
<dbReference type="AlphaFoldDB" id="A0A3B0YZZ4"/>
<dbReference type="PANTHER" id="PTHR42783:SF3">
    <property type="entry name" value="GLUTAMATE SYNTHASE [NADPH] SMALL CHAIN-RELATED"/>
    <property type="match status" value="1"/>
</dbReference>
<dbReference type="PRINTS" id="PR00469">
    <property type="entry name" value="PNDRDTASEII"/>
</dbReference>
<dbReference type="GO" id="GO:0051536">
    <property type="term" value="F:iron-sulfur cluster binding"/>
    <property type="evidence" value="ECO:0007669"/>
    <property type="project" value="InterPro"/>
</dbReference>
<organism evidence="2">
    <name type="scientific">hydrothermal vent metagenome</name>
    <dbReference type="NCBI Taxonomy" id="652676"/>
    <lineage>
        <taxon>unclassified sequences</taxon>
        <taxon>metagenomes</taxon>
        <taxon>ecological metagenomes</taxon>
    </lineage>
</organism>
<dbReference type="SUPFAM" id="SSF46548">
    <property type="entry name" value="alpha-helical ferredoxin"/>
    <property type="match status" value="2"/>
</dbReference>
<name>A0A3B0YZZ4_9ZZZZ</name>
<dbReference type="Pfam" id="PF00037">
    <property type="entry name" value="Fer4"/>
    <property type="match status" value="1"/>
</dbReference>
<dbReference type="Gene3D" id="3.30.70.20">
    <property type="match status" value="1"/>
</dbReference>
<dbReference type="InterPro" id="IPR023753">
    <property type="entry name" value="FAD/NAD-binding_dom"/>
</dbReference>
<sequence>MTHKDMTSRPDFTRHGRGTGALRTRRPIYVDFLPPCNNACPAGENIQAWLALAQAGDYEAAWQNLVEDNPLPSVHGRVCYHPCETACNRNATDSTVSIHALERFLGDLALEQGWKPRFTARPGGGRVLVIGAGPSGLSAAYHLTRLGHEVEIRDAGPVAGGMIHFGIPAYRMPRKELNAEIRRIEAMGVRITLNHRVENVLDEKQAGNFDAVFIAIGAHISKKVNIPAREAGKILDAVSFLRQTESGDPPKLGRRVAIYGGGNTAMDAARTAKRLGVDEAIIIYRRDRTSMPAHDFEADEALEEGVKIKWLRTIKAIDQTRFQVEVMELDKNGRPQPTGEIEELEADALILAVGQEADTRFLKDVPGVEFNPDGTVIVGENMMTGSPGIFAGGDMVPSERSVTIATGHGKKAARYINGHLRGEPYQPVEKNPVVGYERLHLWYRTDAPQQDQPELPLADRLQGFDEILQGLSEPEACFEAQRCLSCGNCFECDGCYGACPESAIIKLGPGKRYRFDYDLCTGCAVCYEQCPCHAIEMIPEQYTLKKKVPSADEEIETNMHLVQAEFSGVQPS</sequence>
<gene>
    <name evidence="2" type="ORF">MNBD_GAMMA13-812</name>
</gene>
<dbReference type="EMBL" id="UOFK01000205">
    <property type="protein sequence ID" value="VAW79769.1"/>
    <property type="molecule type" value="Genomic_DNA"/>
</dbReference>
<dbReference type="InterPro" id="IPR009051">
    <property type="entry name" value="Helical_ferredxn"/>
</dbReference>
<proteinExistence type="predicted"/>
<evidence type="ECO:0000313" key="2">
    <source>
        <dbReference type="EMBL" id="VAW79769.1"/>
    </source>
</evidence>
<dbReference type="PROSITE" id="PS51379">
    <property type="entry name" value="4FE4S_FER_2"/>
    <property type="match status" value="1"/>
</dbReference>
<dbReference type="GO" id="GO:0016491">
    <property type="term" value="F:oxidoreductase activity"/>
    <property type="evidence" value="ECO:0007669"/>
    <property type="project" value="InterPro"/>
</dbReference>
<dbReference type="SUPFAM" id="SSF51971">
    <property type="entry name" value="Nucleotide-binding domain"/>
    <property type="match status" value="1"/>
</dbReference>
<dbReference type="Pfam" id="PF07992">
    <property type="entry name" value="Pyr_redox_2"/>
    <property type="match status" value="1"/>
</dbReference>
<dbReference type="InterPro" id="IPR017896">
    <property type="entry name" value="4Fe4S_Fe-S-bd"/>
</dbReference>
<dbReference type="InterPro" id="IPR028261">
    <property type="entry name" value="DPD_II"/>
</dbReference>
<dbReference type="PROSITE" id="PS00198">
    <property type="entry name" value="4FE4S_FER_1"/>
    <property type="match status" value="1"/>
</dbReference>
<reference evidence="2" key="1">
    <citation type="submission" date="2018-06" db="EMBL/GenBank/DDBJ databases">
        <authorList>
            <person name="Zhirakovskaya E."/>
        </authorList>
    </citation>
    <scope>NUCLEOTIDE SEQUENCE</scope>
</reference>
<dbReference type="Gene3D" id="1.10.1060.10">
    <property type="entry name" value="Alpha-helical ferredoxin"/>
    <property type="match status" value="1"/>
</dbReference>
<dbReference type="PANTHER" id="PTHR42783">
    <property type="entry name" value="GLUTAMATE SYNTHASE [NADPH] SMALL CHAIN"/>
    <property type="match status" value="1"/>
</dbReference>
<accession>A0A3B0YZZ4</accession>